<keyword evidence="1" id="KW-0812">Transmembrane</keyword>
<evidence type="ECO:0000256" key="2">
    <source>
        <dbReference type="SAM" id="SignalP"/>
    </source>
</evidence>
<accession>A0A6G0ICQ2</accession>
<protein>
    <submittedName>
        <fullName evidence="3">Uncharacterized protein</fullName>
    </submittedName>
</protein>
<comment type="caution">
    <text evidence="3">The sequence shown here is derived from an EMBL/GenBank/DDBJ whole genome shotgun (WGS) entry which is preliminary data.</text>
</comment>
<keyword evidence="1" id="KW-1133">Transmembrane helix</keyword>
<evidence type="ECO:0000313" key="3">
    <source>
        <dbReference type="EMBL" id="KAE8289012.1"/>
    </source>
</evidence>
<feature type="chain" id="PRO_5026037993" evidence="2">
    <location>
        <begin position="17"/>
        <end position="167"/>
    </location>
</feature>
<organism evidence="3 4">
    <name type="scientific">Larimichthys crocea</name>
    <name type="common">Large yellow croaker</name>
    <name type="synonym">Pseudosciaena crocea</name>
    <dbReference type="NCBI Taxonomy" id="215358"/>
    <lineage>
        <taxon>Eukaryota</taxon>
        <taxon>Metazoa</taxon>
        <taxon>Chordata</taxon>
        <taxon>Craniata</taxon>
        <taxon>Vertebrata</taxon>
        <taxon>Euteleostomi</taxon>
        <taxon>Actinopterygii</taxon>
        <taxon>Neopterygii</taxon>
        <taxon>Teleostei</taxon>
        <taxon>Neoteleostei</taxon>
        <taxon>Acanthomorphata</taxon>
        <taxon>Eupercaria</taxon>
        <taxon>Sciaenidae</taxon>
        <taxon>Larimichthys</taxon>
    </lineage>
</organism>
<dbReference type="AlphaFoldDB" id="A0A6G0ICQ2"/>
<evidence type="ECO:0000313" key="4">
    <source>
        <dbReference type="Proteomes" id="UP000424527"/>
    </source>
</evidence>
<feature type="transmembrane region" description="Helical" evidence="1">
    <location>
        <begin position="67"/>
        <end position="90"/>
    </location>
</feature>
<gene>
    <name evidence="3" type="ORF">D5F01_LYC12890</name>
</gene>
<dbReference type="Proteomes" id="UP000424527">
    <property type="component" value="Unassembled WGS sequence"/>
</dbReference>
<feature type="signal peptide" evidence="2">
    <location>
        <begin position="1"/>
        <end position="16"/>
    </location>
</feature>
<reference evidence="3 4" key="1">
    <citation type="submission" date="2019-07" db="EMBL/GenBank/DDBJ databases">
        <title>Chromosome genome assembly for large yellow croaker.</title>
        <authorList>
            <person name="Xiao S."/>
        </authorList>
    </citation>
    <scope>NUCLEOTIDE SEQUENCE [LARGE SCALE GENOMIC DNA]</scope>
    <source>
        <strain evidence="3">JMULYC20181020</strain>
        <tissue evidence="3">Muscle</tissue>
    </source>
</reference>
<keyword evidence="1" id="KW-0472">Membrane</keyword>
<sequence>MLLKLLYISLLPVLEAQQVQQEVTAYLGNDVTLQCQSIPQGENGHISQFQSTNLIVLEQMPLSSGEVSAIVIAVLLLLVITAAMIYLFFIRRSDSTVRHRVYIDANGPVMDAARSSVIVKQEDVVYSDVKLKPFRDGTRSSDDKHTESTRADDVTYSEVVVLYRQPK</sequence>
<evidence type="ECO:0000256" key="1">
    <source>
        <dbReference type="SAM" id="Phobius"/>
    </source>
</evidence>
<keyword evidence="2" id="KW-0732">Signal</keyword>
<dbReference type="EMBL" id="REGW02000012">
    <property type="protein sequence ID" value="KAE8289012.1"/>
    <property type="molecule type" value="Genomic_DNA"/>
</dbReference>
<proteinExistence type="predicted"/>
<name>A0A6G0ICQ2_LARCR</name>
<keyword evidence="4" id="KW-1185">Reference proteome</keyword>